<dbReference type="Gene3D" id="3.40.50.1970">
    <property type="match status" value="1"/>
</dbReference>
<keyword evidence="1 4" id="KW-0479">Metal-binding</keyword>
<keyword evidence="4" id="KW-0862">Zinc</keyword>
<keyword evidence="3 6" id="KW-0520">NAD</keyword>
<proteinExistence type="predicted"/>
<feature type="binding site" evidence="6">
    <location>
        <position position="143"/>
    </location>
    <ligand>
        <name>NAD(+)</name>
        <dbReference type="ChEBI" id="CHEBI:57540"/>
    </ligand>
</feature>
<evidence type="ECO:0000256" key="2">
    <source>
        <dbReference type="ARBA" id="ARBA00023002"/>
    </source>
</evidence>
<dbReference type="NCBIfam" id="NF006941">
    <property type="entry name" value="PRK09423.1"/>
    <property type="match status" value="1"/>
</dbReference>
<dbReference type="GO" id="GO:0046872">
    <property type="term" value="F:metal ion binding"/>
    <property type="evidence" value="ECO:0007669"/>
    <property type="project" value="UniProtKB-KW"/>
</dbReference>
<feature type="binding site" evidence="4">
    <location>
        <position position="298"/>
    </location>
    <ligand>
        <name>glycerol</name>
        <dbReference type="ChEBI" id="CHEBI:17754"/>
    </ligand>
</feature>
<dbReference type="CDD" id="cd08170">
    <property type="entry name" value="GlyDH"/>
    <property type="match status" value="1"/>
</dbReference>
<protein>
    <submittedName>
        <fullName evidence="9">Iron-containing alcohol dehydrogenase</fullName>
    </submittedName>
</protein>
<evidence type="ECO:0000256" key="5">
    <source>
        <dbReference type="PIRSR" id="PIRSR000112-2"/>
    </source>
</evidence>
<feature type="binding site" evidence="4">
    <location>
        <position position="185"/>
    </location>
    <ligand>
        <name>glycerol</name>
        <dbReference type="ChEBI" id="CHEBI:17754"/>
    </ligand>
</feature>
<feature type="binding site" evidence="6">
    <location>
        <begin position="106"/>
        <end position="110"/>
    </location>
    <ligand>
        <name>NAD(+)</name>
        <dbReference type="ChEBI" id="CHEBI:57540"/>
    </ligand>
</feature>
<dbReference type="SUPFAM" id="SSF56796">
    <property type="entry name" value="Dehydroquinate synthase-like"/>
    <property type="match status" value="1"/>
</dbReference>
<dbReference type="InterPro" id="IPR016205">
    <property type="entry name" value="Glycerol_DH"/>
</dbReference>
<evidence type="ECO:0000313" key="8">
    <source>
        <dbReference type="EMBL" id="HGN36516.1"/>
    </source>
</evidence>
<keyword evidence="2" id="KW-0560">Oxidoreductase</keyword>
<sequence>MELDIMGNFSTYYIRGFKSPGMYIQGRGVLVYLGKLVKRFGKRALVLSDKIVWNIVGSIIGSSLKNFDIHFIYSVFGGECSWNEINRISSIAIENGVDMVIGIGGGKALDTAKAVAIPNGLAAVMVPTIASTDAPITAHSVIYTEPYPGKLLELLFFPRNPDIIIVDTEVIAKAPPRFLAAGMGDAASHYWEARAIFAGNKSNFVYMDYNGRKGVEPLKPFDVGFIFASHAWEILRRHGVLAMDSARTRVVTPSLDMVVYANTLLSGLAVENCGTALAHAVGNGLSALEEKMKPMQYHGEMVAFGTLVEIVAEDPPMIQEYICWAHSIGLPITLQELGLENVTDDELYQIAERAKMSLGFSRIPYEIMPEKLVELIKIADKIGRKLGERCPRQPYS</sequence>
<evidence type="ECO:0000256" key="1">
    <source>
        <dbReference type="ARBA" id="ARBA00022723"/>
    </source>
</evidence>
<comment type="cofactor">
    <cofactor evidence="4">
        <name>Zn(2+)</name>
        <dbReference type="ChEBI" id="CHEBI:29105"/>
    </cofactor>
    <text evidence="4">Binds 1 zinc ion per subunit.</text>
</comment>
<dbReference type="GO" id="GO:0016614">
    <property type="term" value="F:oxidoreductase activity, acting on CH-OH group of donors"/>
    <property type="evidence" value="ECO:0007669"/>
    <property type="project" value="InterPro"/>
</dbReference>
<dbReference type="PIRSF" id="PIRSF000112">
    <property type="entry name" value="Glycerol_dehydrogenase"/>
    <property type="match status" value="1"/>
</dbReference>
<dbReference type="EMBL" id="DTAI01000084">
    <property type="protein sequence ID" value="HGN36516.1"/>
    <property type="molecule type" value="Genomic_DNA"/>
</dbReference>
<reference evidence="9" key="1">
    <citation type="journal article" date="2020" name="mSystems">
        <title>Genome- and Community-Level Interaction Insights into Carbon Utilization and Element Cycling Functions of Hydrothermarchaeota in Hydrothermal Sediment.</title>
        <authorList>
            <person name="Zhou Z."/>
            <person name="Liu Y."/>
            <person name="Xu W."/>
            <person name="Pan J."/>
            <person name="Luo Z.H."/>
            <person name="Li M."/>
        </authorList>
    </citation>
    <scope>NUCLEOTIDE SEQUENCE [LARGE SCALE GENOMIC DNA]</scope>
    <source>
        <strain evidence="8">SpSt-618</strain>
        <strain evidence="9">SpSt-657</strain>
    </source>
</reference>
<organism evidence="9">
    <name type="scientific">Ignisphaera aggregans</name>
    <dbReference type="NCBI Taxonomy" id="334771"/>
    <lineage>
        <taxon>Archaea</taxon>
        <taxon>Thermoproteota</taxon>
        <taxon>Thermoprotei</taxon>
        <taxon>Desulfurococcales</taxon>
        <taxon>Desulfurococcaceae</taxon>
        <taxon>Ignisphaera</taxon>
    </lineage>
</organism>
<evidence type="ECO:0000256" key="3">
    <source>
        <dbReference type="ARBA" id="ARBA00023027"/>
    </source>
</evidence>
<accession>A0A7J3JRS8</accession>
<dbReference type="AlphaFoldDB" id="A0A7J3JRS8"/>
<feature type="binding site" evidence="6">
    <location>
        <begin position="128"/>
        <end position="131"/>
    </location>
    <ligand>
        <name>NAD(+)</name>
        <dbReference type="ChEBI" id="CHEBI:57540"/>
    </ligand>
</feature>
<feature type="binding site" evidence="6">
    <location>
        <position position="137"/>
    </location>
    <ligand>
        <name>NAD(+)</name>
        <dbReference type="ChEBI" id="CHEBI:57540"/>
    </ligand>
</feature>
<feature type="binding site" evidence="5">
    <location>
        <position position="133"/>
    </location>
    <ligand>
        <name>glycerol</name>
        <dbReference type="ChEBI" id="CHEBI:17754"/>
    </ligand>
</feature>
<dbReference type="Gene3D" id="1.20.1090.10">
    <property type="entry name" value="Dehydroquinate synthase-like - alpha domain"/>
    <property type="match status" value="1"/>
</dbReference>
<evidence type="ECO:0000256" key="6">
    <source>
        <dbReference type="PIRSR" id="PIRSR000112-3"/>
    </source>
</evidence>
<dbReference type="EMBL" id="DTBZ01000131">
    <property type="protein sequence ID" value="HGQ18711.1"/>
    <property type="molecule type" value="Genomic_DNA"/>
</dbReference>
<dbReference type="PANTHER" id="PTHR43616:SF5">
    <property type="entry name" value="GLYCEROL DEHYDROGENASE 1"/>
    <property type="match status" value="1"/>
</dbReference>
<evidence type="ECO:0000313" key="9">
    <source>
        <dbReference type="EMBL" id="HGQ18711.1"/>
    </source>
</evidence>
<name>A0A7J3JRS8_9CREN</name>
<feature type="binding site" evidence="4">
    <location>
        <position position="279"/>
    </location>
    <ligand>
        <name>glycerol</name>
        <dbReference type="ChEBI" id="CHEBI:17754"/>
    </ligand>
</feature>
<evidence type="ECO:0000256" key="4">
    <source>
        <dbReference type="PIRSR" id="PIRSR000112-1"/>
    </source>
</evidence>
<gene>
    <name evidence="8" type="ORF">ENT87_03080</name>
    <name evidence="9" type="ORF">ENU30_07060</name>
</gene>
<dbReference type="PANTHER" id="PTHR43616">
    <property type="entry name" value="GLYCEROL DEHYDROGENASE"/>
    <property type="match status" value="1"/>
</dbReference>
<dbReference type="InterPro" id="IPR001670">
    <property type="entry name" value="ADH_Fe/GldA"/>
</dbReference>
<feature type="domain" description="Alcohol dehydrogenase iron-type/glycerol dehydrogenase GldA" evidence="7">
    <location>
        <begin position="20"/>
        <end position="168"/>
    </location>
</feature>
<evidence type="ECO:0000259" key="7">
    <source>
        <dbReference type="Pfam" id="PF00465"/>
    </source>
</evidence>
<dbReference type="Pfam" id="PF00465">
    <property type="entry name" value="Fe-ADH"/>
    <property type="match status" value="1"/>
</dbReference>
<comment type="caution">
    <text evidence="9">The sequence shown here is derived from an EMBL/GenBank/DDBJ whole genome shotgun (WGS) entry which is preliminary data.</text>
</comment>